<evidence type="ECO:0000313" key="1">
    <source>
        <dbReference type="EMBL" id="EPC00454.1"/>
    </source>
</evidence>
<gene>
    <name evidence="1" type="ORF">L861_14375</name>
</gene>
<dbReference type="AlphaFoldDB" id="S2KYJ5"/>
<dbReference type="Proteomes" id="UP000014463">
    <property type="component" value="Unassembled WGS sequence"/>
</dbReference>
<accession>S2KYJ5</accession>
<evidence type="ECO:0000313" key="2">
    <source>
        <dbReference type="Proteomes" id="UP000014463"/>
    </source>
</evidence>
<sequence length="68" mass="7128">MAMIVDGDVIIDITIRVTTIGTMIGTAGTATRLASAGTCIGFQPLPVVLDTFVDIRVPGLEAEFLMSM</sequence>
<comment type="caution">
    <text evidence="1">The sequence shown here is derived from an EMBL/GenBank/DDBJ whole genome shotgun (WGS) entry which is preliminary data.</text>
</comment>
<name>S2KYJ5_LITA3</name>
<reference evidence="1 2" key="1">
    <citation type="journal article" date="2013" name="Genome Announc.">
        <title>Draft genome sequence of the moderately halophilic gammaproteobacterium Halomonas anticariensis FP35.</title>
        <authorList>
            <person name="Tahrioui A."/>
            <person name="Quesada E."/>
            <person name="Llamas I."/>
        </authorList>
    </citation>
    <scope>NUCLEOTIDE SEQUENCE [LARGE SCALE GENOMIC DNA]</scope>
    <source>
        <strain evidence="2">DSM 16096 / CECT 5854 / LMG 22089 / FP35</strain>
    </source>
</reference>
<dbReference type="EMBL" id="ASTJ01000041">
    <property type="protein sequence ID" value="EPC00454.1"/>
    <property type="molecule type" value="Genomic_DNA"/>
</dbReference>
<organism evidence="1 2">
    <name type="scientific">Litchfieldella anticariensis (strain DSM 16096 / CECT 5854 / CIP 108499 / LMG 22089 / FP35)</name>
    <name type="common">Halomonas anticariensis</name>
    <dbReference type="NCBI Taxonomy" id="1121939"/>
    <lineage>
        <taxon>Bacteria</taxon>
        <taxon>Pseudomonadati</taxon>
        <taxon>Pseudomonadota</taxon>
        <taxon>Gammaproteobacteria</taxon>
        <taxon>Oceanospirillales</taxon>
        <taxon>Halomonadaceae</taxon>
        <taxon>Litchfieldella</taxon>
    </lineage>
</organism>
<proteinExistence type="predicted"/>
<keyword evidence="2" id="KW-1185">Reference proteome</keyword>
<protein>
    <submittedName>
        <fullName evidence="1">Uncharacterized protein</fullName>
    </submittedName>
</protein>